<dbReference type="InterPro" id="IPR050331">
    <property type="entry name" value="Zinc_finger"/>
</dbReference>
<evidence type="ECO:0000256" key="2">
    <source>
        <dbReference type="ARBA" id="ARBA00022723"/>
    </source>
</evidence>
<evidence type="ECO:0000259" key="9">
    <source>
        <dbReference type="PROSITE" id="PS50157"/>
    </source>
</evidence>
<evidence type="ECO:0000256" key="6">
    <source>
        <dbReference type="ARBA" id="ARBA00023242"/>
    </source>
</evidence>
<dbReference type="GO" id="GO:0005634">
    <property type="term" value="C:nucleus"/>
    <property type="evidence" value="ECO:0007669"/>
    <property type="project" value="UniProtKB-SubCell"/>
</dbReference>
<dbReference type="InterPro" id="IPR013087">
    <property type="entry name" value="Znf_C2H2_type"/>
</dbReference>
<keyword evidence="5" id="KW-0862">Zinc</keyword>
<feature type="domain" description="C2H2-type" evidence="9">
    <location>
        <begin position="63"/>
        <end position="90"/>
    </location>
</feature>
<evidence type="ECO:0000256" key="5">
    <source>
        <dbReference type="ARBA" id="ARBA00022833"/>
    </source>
</evidence>
<feature type="domain" description="C2H2-type" evidence="9">
    <location>
        <begin position="119"/>
        <end position="147"/>
    </location>
</feature>
<dbReference type="InterPro" id="IPR036236">
    <property type="entry name" value="Znf_C2H2_sf"/>
</dbReference>
<evidence type="ECO:0000256" key="8">
    <source>
        <dbReference type="SAM" id="MobiDB-lite"/>
    </source>
</evidence>
<evidence type="ECO:0000256" key="4">
    <source>
        <dbReference type="ARBA" id="ARBA00022771"/>
    </source>
</evidence>
<protein>
    <recommendedName>
        <fullName evidence="9">C2H2-type domain-containing protein</fullName>
    </recommendedName>
</protein>
<dbReference type="PANTHER" id="PTHR16515:SF66">
    <property type="entry name" value="C2H2-TYPE DOMAIN-CONTAINING PROTEIN"/>
    <property type="match status" value="1"/>
</dbReference>
<feature type="domain" description="C2H2-type" evidence="9">
    <location>
        <begin position="91"/>
        <end position="118"/>
    </location>
</feature>
<dbReference type="PROSITE" id="PS50157">
    <property type="entry name" value="ZINC_FINGER_C2H2_2"/>
    <property type="match status" value="4"/>
</dbReference>
<evidence type="ECO:0000256" key="1">
    <source>
        <dbReference type="ARBA" id="ARBA00004123"/>
    </source>
</evidence>
<evidence type="ECO:0000313" key="10">
    <source>
        <dbReference type="Ensembl" id="ENSHHUP00000019247.1"/>
    </source>
</evidence>
<feature type="compositionally biased region" description="Acidic residues" evidence="8">
    <location>
        <begin position="18"/>
        <end position="27"/>
    </location>
</feature>
<comment type="subcellular location">
    <subcellularLocation>
        <location evidence="1">Nucleus</location>
    </subcellularLocation>
</comment>
<accession>A0A4W5KRN9</accession>
<sequence length="198" mass="22618">MSLDINSETPTFNIVVKEEEEDWELDNTGESPSYHSAAEERPSTSGEPERHQMKRRTRQKKTHPCPDCGKHCQTLSALQIHMRTHTGEKPYACFVCEKTFIIRQALKTHQRTHTGEKPYTCSECGKGFAHQCSLRYHNQKKHSEQIKTDPDDKIGCCCGQEFSSKCVLEVHLKTNTGDKPYSCCVCKKTFTHKALLKV</sequence>
<organism evidence="10 11">
    <name type="scientific">Hucho hucho</name>
    <name type="common">huchen</name>
    <dbReference type="NCBI Taxonomy" id="62062"/>
    <lineage>
        <taxon>Eukaryota</taxon>
        <taxon>Metazoa</taxon>
        <taxon>Chordata</taxon>
        <taxon>Craniata</taxon>
        <taxon>Vertebrata</taxon>
        <taxon>Euteleostomi</taxon>
        <taxon>Actinopterygii</taxon>
        <taxon>Neopterygii</taxon>
        <taxon>Teleostei</taxon>
        <taxon>Protacanthopterygii</taxon>
        <taxon>Salmoniformes</taxon>
        <taxon>Salmonidae</taxon>
        <taxon>Salmoninae</taxon>
        <taxon>Hucho</taxon>
    </lineage>
</organism>
<evidence type="ECO:0000256" key="3">
    <source>
        <dbReference type="ARBA" id="ARBA00022737"/>
    </source>
</evidence>
<feature type="compositionally biased region" description="Polar residues" evidence="8">
    <location>
        <begin position="1"/>
        <end position="12"/>
    </location>
</feature>
<feature type="domain" description="C2H2-type" evidence="9">
    <location>
        <begin position="158"/>
        <end position="180"/>
    </location>
</feature>
<reference evidence="10" key="3">
    <citation type="submission" date="2025-09" db="UniProtKB">
        <authorList>
            <consortium name="Ensembl"/>
        </authorList>
    </citation>
    <scope>IDENTIFICATION</scope>
</reference>
<reference evidence="11" key="1">
    <citation type="submission" date="2018-06" db="EMBL/GenBank/DDBJ databases">
        <title>Genome assembly of Danube salmon.</title>
        <authorList>
            <person name="Macqueen D.J."/>
            <person name="Gundappa M.K."/>
        </authorList>
    </citation>
    <scope>NUCLEOTIDE SEQUENCE [LARGE SCALE GENOMIC DNA]</scope>
</reference>
<dbReference type="GO" id="GO:0010468">
    <property type="term" value="P:regulation of gene expression"/>
    <property type="evidence" value="ECO:0007669"/>
    <property type="project" value="TreeGrafter"/>
</dbReference>
<dbReference type="FunFam" id="3.30.160.60:FF:000446">
    <property type="entry name" value="Zinc finger protein"/>
    <property type="match status" value="2"/>
</dbReference>
<dbReference type="Gene3D" id="3.30.160.60">
    <property type="entry name" value="Classic Zinc Finger"/>
    <property type="match status" value="4"/>
</dbReference>
<dbReference type="Pfam" id="PF00096">
    <property type="entry name" value="zf-C2H2"/>
    <property type="match status" value="3"/>
</dbReference>
<name>A0A4W5KRN9_9TELE</name>
<dbReference type="PROSITE" id="PS00028">
    <property type="entry name" value="ZINC_FINGER_C2H2_1"/>
    <property type="match status" value="3"/>
</dbReference>
<dbReference type="SMART" id="SM00355">
    <property type="entry name" value="ZnF_C2H2"/>
    <property type="match status" value="3"/>
</dbReference>
<dbReference type="AlphaFoldDB" id="A0A4W5KRN9"/>
<evidence type="ECO:0000313" key="11">
    <source>
        <dbReference type="Proteomes" id="UP000314982"/>
    </source>
</evidence>
<dbReference type="STRING" id="62062.ENSHHUP00000019247"/>
<dbReference type="Proteomes" id="UP000314982">
    <property type="component" value="Unassembled WGS sequence"/>
</dbReference>
<dbReference type="SUPFAM" id="SSF57667">
    <property type="entry name" value="beta-beta-alpha zinc fingers"/>
    <property type="match status" value="3"/>
</dbReference>
<dbReference type="FunFam" id="3.30.160.60:FF:001872">
    <property type="entry name" value="Zinc finger protein"/>
    <property type="match status" value="1"/>
</dbReference>
<keyword evidence="11" id="KW-1185">Reference proteome</keyword>
<proteinExistence type="predicted"/>
<feature type="region of interest" description="Disordered" evidence="8">
    <location>
        <begin position="1"/>
        <end position="64"/>
    </location>
</feature>
<feature type="compositionally biased region" description="Basic residues" evidence="8">
    <location>
        <begin position="52"/>
        <end position="63"/>
    </location>
</feature>
<keyword evidence="6" id="KW-0539">Nucleus</keyword>
<keyword evidence="3" id="KW-0677">Repeat</keyword>
<dbReference type="PANTHER" id="PTHR16515">
    <property type="entry name" value="PR DOMAIN ZINC FINGER PROTEIN"/>
    <property type="match status" value="1"/>
</dbReference>
<feature type="compositionally biased region" description="Basic and acidic residues" evidence="8">
    <location>
        <begin position="37"/>
        <end position="51"/>
    </location>
</feature>
<keyword evidence="4 7" id="KW-0863">Zinc-finger</keyword>
<dbReference type="GO" id="GO:0008270">
    <property type="term" value="F:zinc ion binding"/>
    <property type="evidence" value="ECO:0007669"/>
    <property type="project" value="UniProtKB-KW"/>
</dbReference>
<dbReference type="FunFam" id="3.30.160.60:FF:001049">
    <property type="entry name" value="zinc finger protein 319"/>
    <property type="match status" value="1"/>
</dbReference>
<dbReference type="GeneTree" id="ENSGT01150000286939"/>
<keyword evidence="2" id="KW-0479">Metal-binding</keyword>
<dbReference type="Ensembl" id="ENSHHUT00000019952.1">
    <property type="protein sequence ID" value="ENSHHUP00000019247.1"/>
    <property type="gene ID" value="ENSHHUG00000012025.1"/>
</dbReference>
<reference evidence="10" key="2">
    <citation type="submission" date="2025-08" db="UniProtKB">
        <authorList>
            <consortium name="Ensembl"/>
        </authorList>
    </citation>
    <scope>IDENTIFICATION</scope>
</reference>
<evidence type="ECO:0000256" key="7">
    <source>
        <dbReference type="PROSITE-ProRule" id="PRU00042"/>
    </source>
</evidence>